<proteinExistence type="predicted"/>
<dbReference type="EMBL" id="CAJHJT010000034">
    <property type="protein sequence ID" value="CAD7005859.1"/>
    <property type="molecule type" value="Genomic_DNA"/>
</dbReference>
<dbReference type="AlphaFoldDB" id="A0A811V318"/>
<gene>
    <name evidence="1" type="ORF">CCAP1982_LOCUS14201</name>
</gene>
<name>A0A811V318_CERCA</name>
<organism evidence="1 2">
    <name type="scientific">Ceratitis capitata</name>
    <name type="common">Mediterranean fruit fly</name>
    <name type="synonym">Tephritis capitata</name>
    <dbReference type="NCBI Taxonomy" id="7213"/>
    <lineage>
        <taxon>Eukaryota</taxon>
        <taxon>Metazoa</taxon>
        <taxon>Ecdysozoa</taxon>
        <taxon>Arthropoda</taxon>
        <taxon>Hexapoda</taxon>
        <taxon>Insecta</taxon>
        <taxon>Pterygota</taxon>
        <taxon>Neoptera</taxon>
        <taxon>Endopterygota</taxon>
        <taxon>Diptera</taxon>
        <taxon>Brachycera</taxon>
        <taxon>Muscomorpha</taxon>
        <taxon>Tephritoidea</taxon>
        <taxon>Tephritidae</taxon>
        <taxon>Ceratitis</taxon>
        <taxon>Ceratitis</taxon>
    </lineage>
</organism>
<accession>A0A811V318</accession>
<sequence length="116" mass="13038">MGTTTKNKFVAGANRTKLNMCQHEMAFEKFLELIKSQAPKMGWVRGKRTIKKFQGAGEQQQPELLLGAQHLQHGNSDSGGGVVTAQLRWDKTENTRAKQRLTDCSQYEQTANKVNM</sequence>
<comment type="caution">
    <text evidence="1">The sequence shown here is derived from an EMBL/GenBank/DDBJ whole genome shotgun (WGS) entry which is preliminary data.</text>
</comment>
<keyword evidence="2" id="KW-1185">Reference proteome</keyword>
<evidence type="ECO:0000313" key="2">
    <source>
        <dbReference type="Proteomes" id="UP000606786"/>
    </source>
</evidence>
<reference evidence="1" key="1">
    <citation type="submission" date="2020-11" db="EMBL/GenBank/DDBJ databases">
        <authorList>
            <person name="Whitehead M."/>
        </authorList>
    </citation>
    <scope>NUCLEOTIDE SEQUENCE</scope>
    <source>
        <strain evidence="1">EGII</strain>
    </source>
</reference>
<protein>
    <submittedName>
        <fullName evidence="1">(Mediterranean fruit fly) hypothetical protein</fullName>
    </submittedName>
</protein>
<evidence type="ECO:0000313" key="1">
    <source>
        <dbReference type="EMBL" id="CAD7005859.1"/>
    </source>
</evidence>
<dbReference type="Proteomes" id="UP000606786">
    <property type="component" value="Unassembled WGS sequence"/>
</dbReference>